<sequence length="104" mass="11720">MTTIAASMRAMPITLGVGATEAERRSLGLTVVGGLLTLQLLTLYITLIICLYLETAKKWLKHSNYKAEIRNYPELKLEILMLLYGARNSFGVIPWLDHDIQQNN</sequence>
<keyword evidence="3" id="KW-1185">Reference proteome</keyword>
<evidence type="ECO:0000313" key="3">
    <source>
        <dbReference type="Proteomes" id="UP000033556"/>
    </source>
</evidence>
<organism evidence="2 3">
    <name type="scientific">Rickettsia amblyommatis str. Ac/Pa</name>
    <dbReference type="NCBI Taxonomy" id="1359164"/>
    <lineage>
        <taxon>Bacteria</taxon>
        <taxon>Pseudomonadati</taxon>
        <taxon>Pseudomonadota</taxon>
        <taxon>Alphaproteobacteria</taxon>
        <taxon>Rickettsiales</taxon>
        <taxon>Rickettsiaceae</taxon>
        <taxon>Rickettsieae</taxon>
        <taxon>Rickettsia</taxon>
        <taxon>spotted fever group</taxon>
    </lineage>
</organism>
<accession>A0A0F3N2U6</accession>
<keyword evidence="1" id="KW-0812">Transmembrane</keyword>
<dbReference type="Proteomes" id="UP000033556">
    <property type="component" value="Unassembled WGS sequence"/>
</dbReference>
<proteinExistence type="predicted"/>
<gene>
    <name evidence="2" type="ORF">APHACPA_1076</name>
</gene>
<dbReference type="AlphaFoldDB" id="A0A0F3N2U6"/>
<keyword evidence="1" id="KW-1133">Transmembrane helix</keyword>
<feature type="transmembrane region" description="Helical" evidence="1">
    <location>
        <begin position="32"/>
        <end position="53"/>
    </location>
</feature>
<reference evidence="2 3" key="1">
    <citation type="submission" date="2015-01" db="EMBL/GenBank/DDBJ databases">
        <title>Genome Sequencing of Rickettsiales.</title>
        <authorList>
            <person name="Daugherty S.C."/>
            <person name="Su Q."/>
            <person name="Abolude K."/>
            <person name="Beier-Sexton M."/>
            <person name="Carlyon J.A."/>
            <person name="Carter R."/>
            <person name="Day N.P."/>
            <person name="Dumler S.J."/>
            <person name="Dyachenko V."/>
            <person name="Godinez A."/>
            <person name="Kurtti T.J."/>
            <person name="Lichay M."/>
            <person name="Mullins K.E."/>
            <person name="Ott S."/>
            <person name="Pappas-Brown V."/>
            <person name="Paris D.H."/>
            <person name="Patel P."/>
            <person name="Richards A.L."/>
            <person name="Sadzewicz L."/>
            <person name="Sears K."/>
            <person name="Seidman D."/>
            <person name="Sengamalay N."/>
            <person name="Stenos J."/>
            <person name="Tallon L.J."/>
            <person name="Vincent G."/>
            <person name="Fraser C.M."/>
            <person name="Munderloh U."/>
            <person name="Dunning-Hotopp J.C."/>
        </authorList>
    </citation>
    <scope>NUCLEOTIDE SEQUENCE [LARGE SCALE GENOMIC DNA]</scope>
    <source>
        <strain evidence="2 3">Ac/Pa</strain>
    </source>
</reference>
<protein>
    <submittedName>
        <fullName evidence="2">Putative RND efflux transporter-like domain protein</fullName>
    </submittedName>
</protein>
<dbReference type="PATRIC" id="fig|1359164.3.peg.1060"/>
<dbReference type="EMBL" id="LANR01000001">
    <property type="protein sequence ID" value="KJV62056.1"/>
    <property type="molecule type" value="Genomic_DNA"/>
</dbReference>
<name>A0A0F3N2U6_RICAM</name>
<comment type="caution">
    <text evidence="2">The sequence shown here is derived from an EMBL/GenBank/DDBJ whole genome shotgun (WGS) entry which is preliminary data.</text>
</comment>
<evidence type="ECO:0000256" key="1">
    <source>
        <dbReference type="SAM" id="Phobius"/>
    </source>
</evidence>
<evidence type="ECO:0000313" key="2">
    <source>
        <dbReference type="EMBL" id="KJV62056.1"/>
    </source>
</evidence>
<keyword evidence="1" id="KW-0472">Membrane</keyword>